<organism evidence="1 2">
    <name type="scientific">Chroococcidiopsis thermalis (strain PCC 7203)</name>
    <dbReference type="NCBI Taxonomy" id="251229"/>
    <lineage>
        <taxon>Bacteria</taxon>
        <taxon>Bacillati</taxon>
        <taxon>Cyanobacteriota</taxon>
        <taxon>Cyanophyceae</taxon>
        <taxon>Chroococcidiopsidales</taxon>
        <taxon>Chroococcidiopsidaceae</taxon>
        <taxon>Chroococcidiopsis</taxon>
    </lineage>
</organism>
<sequence>MTTRSNLNERLSLIEKQLNKRPKKISALERAALVAEARKLLEESRRLRNKESRVDEFNPTQLVKNCHGVESVPESLPTPQEPELSLDEFATWIGDMRDED</sequence>
<dbReference type="KEGG" id="cthe:Chro_1175"/>
<protein>
    <submittedName>
        <fullName evidence="1">Uncharacterized protein</fullName>
    </submittedName>
</protein>
<gene>
    <name evidence="1" type="ORF">Chro_1175</name>
</gene>
<accession>K9TV27</accession>
<dbReference type="HOGENOM" id="CLU_2300796_0_0_3"/>
<evidence type="ECO:0000313" key="2">
    <source>
        <dbReference type="Proteomes" id="UP000010384"/>
    </source>
</evidence>
<name>K9TV27_CHRTP</name>
<evidence type="ECO:0000313" key="1">
    <source>
        <dbReference type="EMBL" id="AFY86702.1"/>
    </source>
</evidence>
<dbReference type="EMBL" id="CP003597">
    <property type="protein sequence ID" value="AFY86702.1"/>
    <property type="molecule type" value="Genomic_DNA"/>
</dbReference>
<dbReference type="STRING" id="251229.Chro_1175"/>
<proteinExistence type="predicted"/>
<keyword evidence="2" id="KW-1185">Reference proteome</keyword>
<dbReference type="RefSeq" id="WP_015153250.1">
    <property type="nucleotide sequence ID" value="NC_019695.1"/>
</dbReference>
<dbReference type="Proteomes" id="UP000010384">
    <property type="component" value="Chromosome"/>
</dbReference>
<reference evidence="1 2" key="1">
    <citation type="submission" date="2012-06" db="EMBL/GenBank/DDBJ databases">
        <title>Finished chromosome of genome of Chroococcidiopsis thermalis PCC 7203.</title>
        <authorList>
            <consortium name="US DOE Joint Genome Institute"/>
            <person name="Gugger M."/>
            <person name="Coursin T."/>
            <person name="Rippka R."/>
            <person name="Tandeau De Marsac N."/>
            <person name="Huntemann M."/>
            <person name="Wei C.-L."/>
            <person name="Han J."/>
            <person name="Detter J.C."/>
            <person name="Han C."/>
            <person name="Tapia R."/>
            <person name="Davenport K."/>
            <person name="Daligault H."/>
            <person name="Erkkila T."/>
            <person name="Gu W."/>
            <person name="Munk A.C.C."/>
            <person name="Teshima H."/>
            <person name="Xu Y."/>
            <person name="Chain P."/>
            <person name="Chen A."/>
            <person name="Krypides N."/>
            <person name="Mavromatis K."/>
            <person name="Markowitz V."/>
            <person name="Szeto E."/>
            <person name="Ivanova N."/>
            <person name="Mikhailova N."/>
            <person name="Ovchinnikova G."/>
            <person name="Pagani I."/>
            <person name="Pati A."/>
            <person name="Goodwin L."/>
            <person name="Peters L."/>
            <person name="Pitluck S."/>
            <person name="Woyke T."/>
            <person name="Kerfeld C."/>
        </authorList>
    </citation>
    <scope>NUCLEOTIDE SEQUENCE [LARGE SCALE GENOMIC DNA]</scope>
    <source>
        <strain evidence="1 2">PCC 7203</strain>
    </source>
</reference>
<dbReference type="InParanoid" id="K9TV27"/>
<dbReference type="AlphaFoldDB" id="K9TV27"/>